<sequence length="174" mass="19126">MELQEAITLISGQPACRPSAGTWADIGCGSGLFTFALAHLLPAGSSIYAIDKMPVKLGPHPDPQRIPIITQQLDIEKKDPDIKGLQGIMMANSLHYVADKATLLQRLTRLLPPSGQFIIVEYDTSAANPWVPFPVRFEALKHLFRLAGWTQTEKLGERPSRYRSGNMYAALISA</sequence>
<comment type="caution">
    <text evidence="1">The sequence shown here is derived from an EMBL/GenBank/DDBJ whole genome shotgun (WGS) entry which is preliminary data.</text>
</comment>
<dbReference type="GO" id="GO:0008168">
    <property type="term" value="F:methyltransferase activity"/>
    <property type="evidence" value="ECO:0007669"/>
    <property type="project" value="UniProtKB-KW"/>
</dbReference>
<dbReference type="OrthoDB" id="9784101at2"/>
<organism evidence="1 2">
    <name type="scientific">Chitinophaga solisilvae</name>
    <dbReference type="NCBI Taxonomy" id="1233460"/>
    <lineage>
        <taxon>Bacteria</taxon>
        <taxon>Pseudomonadati</taxon>
        <taxon>Bacteroidota</taxon>
        <taxon>Chitinophagia</taxon>
        <taxon>Chitinophagales</taxon>
        <taxon>Chitinophagaceae</taxon>
        <taxon>Chitinophaga</taxon>
    </lineage>
</organism>
<dbReference type="EMBL" id="RIAR02000001">
    <property type="protein sequence ID" value="NSL86808.1"/>
    <property type="molecule type" value="Genomic_DNA"/>
</dbReference>
<keyword evidence="1" id="KW-0808">Transferase</keyword>
<dbReference type="CDD" id="cd02440">
    <property type="entry name" value="AdoMet_MTases"/>
    <property type="match status" value="1"/>
</dbReference>
<keyword evidence="1" id="KW-0489">Methyltransferase</keyword>
<dbReference type="Pfam" id="PF13489">
    <property type="entry name" value="Methyltransf_23"/>
    <property type="match status" value="1"/>
</dbReference>
<name>A0A3S1CXX6_9BACT</name>
<gene>
    <name evidence="1" type="ORF">ECE50_008200</name>
</gene>
<dbReference type="Proteomes" id="UP000281028">
    <property type="component" value="Unassembled WGS sequence"/>
</dbReference>
<proteinExistence type="predicted"/>
<dbReference type="GO" id="GO:0032259">
    <property type="term" value="P:methylation"/>
    <property type="evidence" value="ECO:0007669"/>
    <property type="project" value="UniProtKB-KW"/>
</dbReference>
<dbReference type="Gene3D" id="3.40.50.150">
    <property type="entry name" value="Vaccinia Virus protein VP39"/>
    <property type="match status" value="1"/>
</dbReference>
<evidence type="ECO:0000313" key="2">
    <source>
        <dbReference type="Proteomes" id="UP000281028"/>
    </source>
</evidence>
<dbReference type="AlphaFoldDB" id="A0A3S1CXX6"/>
<dbReference type="SUPFAM" id="SSF53335">
    <property type="entry name" value="S-adenosyl-L-methionine-dependent methyltransferases"/>
    <property type="match status" value="1"/>
</dbReference>
<evidence type="ECO:0000313" key="1">
    <source>
        <dbReference type="EMBL" id="NSL86808.1"/>
    </source>
</evidence>
<keyword evidence="2" id="KW-1185">Reference proteome</keyword>
<accession>A0A3S1CXX6</accession>
<dbReference type="InterPro" id="IPR029063">
    <property type="entry name" value="SAM-dependent_MTases_sf"/>
</dbReference>
<protein>
    <submittedName>
        <fullName evidence="1">Class I SAM-dependent methyltransferase</fullName>
    </submittedName>
</protein>
<reference evidence="1" key="1">
    <citation type="submission" date="2020-05" db="EMBL/GenBank/DDBJ databases">
        <title>Chitinophaga laudate sp. nov., isolated from a tropical peat swamp.</title>
        <authorList>
            <person name="Goh C.B.S."/>
            <person name="Lee M.S."/>
            <person name="Parimannan S."/>
            <person name="Pasbakhsh P."/>
            <person name="Yule C.M."/>
            <person name="Rajandas H."/>
            <person name="Loke S."/>
            <person name="Croft L."/>
            <person name="Tan J.B.L."/>
        </authorList>
    </citation>
    <scope>NUCLEOTIDE SEQUENCE</scope>
    <source>
        <strain evidence="1">Mgbs1</strain>
    </source>
</reference>